<comment type="caution">
    <text evidence="1">The sequence shown here is derived from an EMBL/GenBank/DDBJ whole genome shotgun (WGS) entry which is preliminary data.</text>
</comment>
<dbReference type="RefSeq" id="WP_343808675.1">
    <property type="nucleotide sequence ID" value="NZ_BAAADE010000044.1"/>
</dbReference>
<accession>A0ABN1GRL9</accession>
<protein>
    <submittedName>
        <fullName evidence="1">Uncharacterized protein</fullName>
    </submittedName>
</protein>
<dbReference type="Proteomes" id="UP001424441">
    <property type="component" value="Unassembled WGS sequence"/>
</dbReference>
<evidence type="ECO:0000313" key="2">
    <source>
        <dbReference type="Proteomes" id="UP001424441"/>
    </source>
</evidence>
<sequence>MSEKQLIVDWLSKNGGARRFERGTSSNFNFIQYYLLGQGIEVIRWRGRYRITKPKSRAKVCGEKELFNLVDEVRIAEGKQPLQIRNTVQ</sequence>
<gene>
    <name evidence="1" type="ORF">GCM10008943_34390</name>
</gene>
<reference evidence="1 2" key="1">
    <citation type="journal article" date="2019" name="Int. J. Syst. Evol. Microbiol.">
        <title>The Global Catalogue of Microorganisms (GCM) 10K type strain sequencing project: providing services to taxonomists for standard genome sequencing and annotation.</title>
        <authorList>
            <consortium name="The Broad Institute Genomics Platform"/>
            <consortium name="The Broad Institute Genome Sequencing Center for Infectious Disease"/>
            <person name="Wu L."/>
            <person name="Ma J."/>
        </authorList>
    </citation>
    <scope>NUCLEOTIDE SEQUENCE [LARGE SCALE GENOMIC DNA]</scope>
    <source>
        <strain evidence="1 2">JCM 15115</strain>
    </source>
</reference>
<proteinExistence type="predicted"/>
<keyword evidence="2" id="KW-1185">Reference proteome</keyword>
<name>A0ABN1GRL9_9HYPH</name>
<dbReference type="EMBL" id="BAAADE010000044">
    <property type="protein sequence ID" value="GAA0617443.1"/>
    <property type="molecule type" value="Genomic_DNA"/>
</dbReference>
<evidence type="ECO:0000313" key="1">
    <source>
        <dbReference type="EMBL" id="GAA0617443.1"/>
    </source>
</evidence>
<organism evidence="1 2">
    <name type="scientific">Paenochrobactrum glaciei</name>
    <dbReference type="NCBI Taxonomy" id="486407"/>
    <lineage>
        <taxon>Bacteria</taxon>
        <taxon>Pseudomonadati</taxon>
        <taxon>Pseudomonadota</taxon>
        <taxon>Alphaproteobacteria</taxon>
        <taxon>Hyphomicrobiales</taxon>
        <taxon>Brucellaceae</taxon>
        <taxon>Paenochrobactrum</taxon>
    </lineage>
</organism>